<name>A0AAN8KQ58_9TELE</name>
<feature type="chain" id="PRO_5042960530" description="Secreted protein" evidence="1">
    <location>
        <begin position="19"/>
        <end position="98"/>
    </location>
</feature>
<feature type="signal peptide" evidence="1">
    <location>
        <begin position="1"/>
        <end position="18"/>
    </location>
</feature>
<comment type="caution">
    <text evidence="2">The sequence shown here is derived from an EMBL/GenBank/DDBJ whole genome shotgun (WGS) entry which is preliminary data.</text>
</comment>
<dbReference type="EMBL" id="JAGTTL010000036">
    <property type="protein sequence ID" value="KAK6293609.1"/>
    <property type="molecule type" value="Genomic_DNA"/>
</dbReference>
<accession>A0AAN8KQ58</accession>
<protein>
    <recommendedName>
        <fullName evidence="4">Secreted protein</fullName>
    </recommendedName>
</protein>
<evidence type="ECO:0000313" key="2">
    <source>
        <dbReference type="EMBL" id="KAK6293609.1"/>
    </source>
</evidence>
<reference evidence="2 3" key="1">
    <citation type="submission" date="2021-04" db="EMBL/GenBank/DDBJ databases">
        <authorList>
            <person name="De Guttry C."/>
            <person name="Zahm M."/>
            <person name="Klopp C."/>
            <person name="Cabau C."/>
            <person name="Louis A."/>
            <person name="Berthelot C."/>
            <person name="Parey E."/>
            <person name="Roest Crollius H."/>
            <person name="Montfort J."/>
            <person name="Robinson-Rechavi M."/>
            <person name="Bucao C."/>
            <person name="Bouchez O."/>
            <person name="Gislard M."/>
            <person name="Lluch J."/>
            <person name="Milhes M."/>
            <person name="Lampietro C."/>
            <person name="Lopez Roques C."/>
            <person name="Donnadieu C."/>
            <person name="Braasch I."/>
            <person name="Desvignes T."/>
            <person name="Postlethwait J."/>
            <person name="Bobe J."/>
            <person name="Wedekind C."/>
            <person name="Guiguen Y."/>
        </authorList>
    </citation>
    <scope>NUCLEOTIDE SEQUENCE [LARGE SCALE GENOMIC DNA]</scope>
    <source>
        <strain evidence="2">Cs_M1</strain>
        <tissue evidence="2">Blood</tissue>
    </source>
</reference>
<keyword evidence="1" id="KW-0732">Signal</keyword>
<organism evidence="2 3">
    <name type="scientific">Coregonus suidteri</name>
    <dbReference type="NCBI Taxonomy" id="861788"/>
    <lineage>
        <taxon>Eukaryota</taxon>
        <taxon>Metazoa</taxon>
        <taxon>Chordata</taxon>
        <taxon>Craniata</taxon>
        <taxon>Vertebrata</taxon>
        <taxon>Euteleostomi</taxon>
        <taxon>Actinopterygii</taxon>
        <taxon>Neopterygii</taxon>
        <taxon>Teleostei</taxon>
        <taxon>Protacanthopterygii</taxon>
        <taxon>Salmoniformes</taxon>
        <taxon>Salmonidae</taxon>
        <taxon>Coregoninae</taxon>
        <taxon>Coregonus</taxon>
    </lineage>
</organism>
<evidence type="ECO:0000256" key="1">
    <source>
        <dbReference type="SAM" id="SignalP"/>
    </source>
</evidence>
<evidence type="ECO:0000313" key="3">
    <source>
        <dbReference type="Proteomes" id="UP001356427"/>
    </source>
</evidence>
<gene>
    <name evidence="2" type="ORF">J4Q44_G00359350</name>
</gene>
<keyword evidence="3" id="KW-1185">Reference proteome</keyword>
<evidence type="ECO:0008006" key="4">
    <source>
        <dbReference type="Google" id="ProtNLM"/>
    </source>
</evidence>
<sequence>MTVLQFVIIYGLVRGVCQLCMLHNVPGEIDVLSSTCFKAEKSGKQQQTERLTQPGKKTNKERPYWCCLHICVEDYLGLCILTSRSNGCTAPVSVKRKM</sequence>
<dbReference type="AlphaFoldDB" id="A0AAN8KQ58"/>
<proteinExistence type="predicted"/>
<dbReference type="Proteomes" id="UP001356427">
    <property type="component" value="Unassembled WGS sequence"/>
</dbReference>